<proteinExistence type="predicted"/>
<name>A0A2W5V466_9CAUL</name>
<dbReference type="Pfam" id="PF04773">
    <property type="entry name" value="FecR"/>
    <property type="match status" value="1"/>
</dbReference>
<feature type="domain" description="FecR N-terminal" evidence="4">
    <location>
        <begin position="27"/>
        <end position="67"/>
    </location>
</feature>
<dbReference type="Pfam" id="PF16220">
    <property type="entry name" value="DUF4880"/>
    <property type="match status" value="1"/>
</dbReference>
<dbReference type="AlphaFoldDB" id="A0A2W5V466"/>
<sequence length="346" mass="36991">MRGGDARLISGPDMIDETNRPTDIETEAADWYARLNSNVVDNADLARFEAWRRSSPEHRAVYDRVSAAAAKLRALRGDPGLEALADEAMTRASRAQARRAGIGGRIGVGAGVLLAAGLVVGAISLGQGAGQRYESKIGERKVVRLDDGSEVILNTDSRIAVKLTRQARRITLVRGQALFEVAHDKSRPFVVRAGDTSITAVGTRFDVYRRPDAVQVTLSEGKVAVRERADPARSWMLSPGQKIVVGGSAVSKPSAADLPADTSWTSGQLVFHNTPLGQAVTEVNRYSARKVTLAEGAPHDLRINGTFPTGDIDGFALAASNMLDLERRPVAGAQAIELRARSSPPP</sequence>
<evidence type="ECO:0000313" key="5">
    <source>
        <dbReference type="EMBL" id="PZR34102.1"/>
    </source>
</evidence>
<evidence type="ECO:0000256" key="2">
    <source>
        <dbReference type="SAM" id="Phobius"/>
    </source>
</evidence>
<evidence type="ECO:0000256" key="1">
    <source>
        <dbReference type="SAM" id="MobiDB-lite"/>
    </source>
</evidence>
<feature type="transmembrane region" description="Helical" evidence="2">
    <location>
        <begin position="106"/>
        <end position="126"/>
    </location>
</feature>
<organism evidence="5 6">
    <name type="scientific">Caulobacter segnis</name>
    <dbReference type="NCBI Taxonomy" id="88688"/>
    <lineage>
        <taxon>Bacteria</taxon>
        <taxon>Pseudomonadati</taxon>
        <taxon>Pseudomonadota</taxon>
        <taxon>Alphaproteobacteria</taxon>
        <taxon>Caulobacterales</taxon>
        <taxon>Caulobacteraceae</taxon>
        <taxon>Caulobacter</taxon>
    </lineage>
</organism>
<keyword evidence="2" id="KW-0472">Membrane</keyword>
<dbReference type="InterPro" id="IPR012373">
    <property type="entry name" value="Ferrdict_sens_TM"/>
</dbReference>
<accession>A0A2W5V466</accession>
<comment type="caution">
    <text evidence="5">The sequence shown here is derived from an EMBL/GenBank/DDBJ whole genome shotgun (WGS) entry which is preliminary data.</text>
</comment>
<dbReference type="GO" id="GO:0016989">
    <property type="term" value="F:sigma factor antagonist activity"/>
    <property type="evidence" value="ECO:0007669"/>
    <property type="project" value="TreeGrafter"/>
</dbReference>
<gene>
    <name evidence="5" type="ORF">DI526_11485</name>
</gene>
<evidence type="ECO:0000259" key="3">
    <source>
        <dbReference type="Pfam" id="PF04773"/>
    </source>
</evidence>
<dbReference type="RefSeq" id="WP_304277779.1">
    <property type="nucleotide sequence ID" value="NZ_QFQZ01000032.1"/>
</dbReference>
<protein>
    <submittedName>
        <fullName evidence="5">Iron dicitrate transport regulator FecR</fullName>
    </submittedName>
</protein>
<dbReference type="InterPro" id="IPR032623">
    <property type="entry name" value="FecR_N"/>
</dbReference>
<reference evidence="5 6" key="1">
    <citation type="submission" date="2017-08" db="EMBL/GenBank/DDBJ databases">
        <title>Infants hospitalized years apart are colonized by the same room-sourced microbial strains.</title>
        <authorList>
            <person name="Brooks B."/>
            <person name="Olm M.R."/>
            <person name="Firek B.A."/>
            <person name="Baker R."/>
            <person name="Thomas B.C."/>
            <person name="Morowitz M.J."/>
            <person name="Banfield J.F."/>
        </authorList>
    </citation>
    <scope>NUCLEOTIDE SEQUENCE [LARGE SCALE GENOMIC DNA]</scope>
    <source>
        <strain evidence="5">S2_003_000_R2_4</strain>
    </source>
</reference>
<dbReference type="PIRSF" id="PIRSF018266">
    <property type="entry name" value="FecR"/>
    <property type="match status" value="1"/>
</dbReference>
<dbReference type="Gene3D" id="3.55.50.30">
    <property type="match status" value="1"/>
</dbReference>
<dbReference type="Gene3D" id="2.60.120.1440">
    <property type="match status" value="1"/>
</dbReference>
<feature type="region of interest" description="Disordered" evidence="1">
    <location>
        <begin position="1"/>
        <end position="22"/>
    </location>
</feature>
<evidence type="ECO:0000259" key="4">
    <source>
        <dbReference type="Pfam" id="PF16220"/>
    </source>
</evidence>
<keyword evidence="2" id="KW-1133">Transmembrane helix</keyword>
<evidence type="ECO:0000313" key="6">
    <source>
        <dbReference type="Proteomes" id="UP000249393"/>
    </source>
</evidence>
<dbReference type="InterPro" id="IPR006860">
    <property type="entry name" value="FecR"/>
</dbReference>
<dbReference type="PANTHER" id="PTHR30273">
    <property type="entry name" value="PERIPLASMIC SIGNAL SENSOR AND SIGMA FACTOR ACTIVATOR FECR-RELATED"/>
    <property type="match status" value="1"/>
</dbReference>
<dbReference type="EMBL" id="QFQZ01000032">
    <property type="protein sequence ID" value="PZR34102.1"/>
    <property type="molecule type" value="Genomic_DNA"/>
</dbReference>
<dbReference type="Proteomes" id="UP000249393">
    <property type="component" value="Unassembled WGS sequence"/>
</dbReference>
<keyword evidence="2" id="KW-0812">Transmembrane</keyword>
<feature type="domain" description="FecR protein" evidence="3">
    <location>
        <begin position="132"/>
        <end position="223"/>
    </location>
</feature>
<dbReference type="PANTHER" id="PTHR30273:SF2">
    <property type="entry name" value="PROTEIN FECR"/>
    <property type="match status" value="1"/>
</dbReference>